<comment type="similarity">
    <text evidence="1 2">Belongs to the ArsC family.</text>
</comment>
<gene>
    <name evidence="3" type="primary">yfgD</name>
    <name evidence="3" type="ORF">NCTC11388_04923</name>
</gene>
<dbReference type="Pfam" id="PF03960">
    <property type="entry name" value="ArsC"/>
    <property type="match status" value="1"/>
</dbReference>
<evidence type="ECO:0000256" key="1">
    <source>
        <dbReference type="ARBA" id="ARBA00007198"/>
    </source>
</evidence>
<protein>
    <submittedName>
        <fullName evidence="3">Arsenate reductase</fullName>
    </submittedName>
</protein>
<dbReference type="RefSeq" id="WP_115171981.1">
    <property type="nucleotide sequence ID" value="NZ_UGYW01000002.1"/>
</dbReference>
<evidence type="ECO:0000313" key="3">
    <source>
        <dbReference type="EMBL" id="SUJ30988.1"/>
    </source>
</evidence>
<sequence>MIKIYHNNVCSKSRAVLDLLKAYTTELEVQEYITDTPNKEELTLLLNMLQLKPVELIRRNEAVFEEKFKDVLYTDEEWIDIMLQYPVLIERPIVVKDGKAVIGRPIERVIDLLREEADPG</sequence>
<evidence type="ECO:0000256" key="2">
    <source>
        <dbReference type="PROSITE-ProRule" id="PRU01282"/>
    </source>
</evidence>
<dbReference type="InterPro" id="IPR036249">
    <property type="entry name" value="Thioredoxin-like_sf"/>
</dbReference>
<dbReference type="EMBL" id="UGYW01000002">
    <property type="protein sequence ID" value="SUJ30988.1"/>
    <property type="molecule type" value="Genomic_DNA"/>
</dbReference>
<dbReference type="InterPro" id="IPR006660">
    <property type="entry name" value="Arsenate_reductase-like"/>
</dbReference>
<organism evidence="3 4">
    <name type="scientific">Sphingobacterium spiritivorum</name>
    <name type="common">Flavobacterium spiritivorum</name>
    <dbReference type="NCBI Taxonomy" id="258"/>
    <lineage>
        <taxon>Bacteria</taxon>
        <taxon>Pseudomonadati</taxon>
        <taxon>Bacteroidota</taxon>
        <taxon>Sphingobacteriia</taxon>
        <taxon>Sphingobacteriales</taxon>
        <taxon>Sphingobacteriaceae</taxon>
        <taxon>Sphingobacterium</taxon>
    </lineage>
</organism>
<name>A0A380CYX9_SPHSI</name>
<dbReference type="Gene3D" id="3.40.30.10">
    <property type="entry name" value="Glutaredoxin"/>
    <property type="match status" value="1"/>
</dbReference>
<dbReference type="PANTHER" id="PTHR30041">
    <property type="entry name" value="ARSENATE REDUCTASE"/>
    <property type="match status" value="1"/>
</dbReference>
<dbReference type="Proteomes" id="UP000254893">
    <property type="component" value="Unassembled WGS sequence"/>
</dbReference>
<evidence type="ECO:0000313" key="4">
    <source>
        <dbReference type="Proteomes" id="UP000254893"/>
    </source>
</evidence>
<reference evidence="3 4" key="1">
    <citation type="submission" date="2018-06" db="EMBL/GenBank/DDBJ databases">
        <authorList>
            <consortium name="Pathogen Informatics"/>
            <person name="Doyle S."/>
        </authorList>
    </citation>
    <scope>NUCLEOTIDE SEQUENCE [LARGE SCALE GENOMIC DNA]</scope>
    <source>
        <strain evidence="3 4">NCTC11388</strain>
    </source>
</reference>
<dbReference type="PROSITE" id="PS51353">
    <property type="entry name" value="ARSC"/>
    <property type="match status" value="1"/>
</dbReference>
<proteinExistence type="inferred from homology"/>
<accession>A0A380CYX9</accession>
<dbReference type="PANTHER" id="PTHR30041:SF4">
    <property type="entry name" value="ARSENATE REDUCTASE"/>
    <property type="match status" value="1"/>
</dbReference>
<dbReference type="AlphaFoldDB" id="A0A380CYX9"/>
<dbReference type="SUPFAM" id="SSF52833">
    <property type="entry name" value="Thioredoxin-like"/>
    <property type="match status" value="1"/>
</dbReference>